<dbReference type="PANTHER" id="PTHR23112:SF47">
    <property type="entry name" value="G-PROTEIN COUPLED RECEPTOR 157"/>
    <property type="match status" value="1"/>
</dbReference>
<feature type="transmembrane region" description="Helical" evidence="6">
    <location>
        <begin position="393"/>
        <end position="414"/>
    </location>
</feature>
<gene>
    <name evidence="7" type="ORF">POCULU_LOCUS9208</name>
</gene>
<comment type="caution">
    <text evidence="7">The sequence shown here is derived from an EMBL/GenBank/DDBJ whole genome shotgun (WGS) entry which is preliminary data.</text>
</comment>
<feature type="compositionally biased region" description="Low complexity" evidence="5">
    <location>
        <begin position="487"/>
        <end position="515"/>
    </location>
</feature>
<keyword evidence="3 6" id="KW-1133">Transmembrane helix</keyword>
<feature type="transmembrane region" description="Helical" evidence="6">
    <location>
        <begin position="147"/>
        <end position="167"/>
    </location>
</feature>
<reference evidence="7" key="1">
    <citation type="submission" date="2021-06" db="EMBL/GenBank/DDBJ databases">
        <authorList>
            <person name="Kallberg Y."/>
            <person name="Tangrot J."/>
            <person name="Rosling A."/>
        </authorList>
    </citation>
    <scope>NUCLEOTIDE SEQUENCE</scope>
    <source>
        <strain evidence="7">IA702</strain>
    </source>
</reference>
<evidence type="ECO:0000256" key="4">
    <source>
        <dbReference type="ARBA" id="ARBA00023136"/>
    </source>
</evidence>
<feature type="transmembrane region" description="Helical" evidence="6">
    <location>
        <begin position="222"/>
        <end position="241"/>
    </location>
</feature>
<feature type="transmembrane region" description="Helical" evidence="6">
    <location>
        <begin position="179"/>
        <end position="202"/>
    </location>
</feature>
<feature type="region of interest" description="Disordered" evidence="5">
    <location>
        <begin position="582"/>
        <end position="618"/>
    </location>
</feature>
<feature type="compositionally biased region" description="Polar residues" evidence="5">
    <location>
        <begin position="516"/>
        <end position="537"/>
    </location>
</feature>
<evidence type="ECO:0000313" key="7">
    <source>
        <dbReference type="EMBL" id="CAG8636888.1"/>
    </source>
</evidence>
<feature type="transmembrane region" description="Helical" evidence="6">
    <location>
        <begin position="420"/>
        <end position="441"/>
    </location>
</feature>
<evidence type="ECO:0000256" key="3">
    <source>
        <dbReference type="ARBA" id="ARBA00022989"/>
    </source>
</evidence>
<dbReference type="GO" id="GO:0007189">
    <property type="term" value="P:adenylate cyclase-activating G protein-coupled receptor signaling pathway"/>
    <property type="evidence" value="ECO:0007669"/>
    <property type="project" value="TreeGrafter"/>
</dbReference>
<evidence type="ECO:0000256" key="2">
    <source>
        <dbReference type="ARBA" id="ARBA00022692"/>
    </source>
</evidence>
<keyword evidence="2 6" id="KW-0812">Transmembrane</keyword>
<feature type="region of interest" description="Disordered" evidence="5">
    <location>
        <begin position="486"/>
        <end position="544"/>
    </location>
</feature>
<evidence type="ECO:0000256" key="6">
    <source>
        <dbReference type="SAM" id="Phobius"/>
    </source>
</evidence>
<keyword evidence="8" id="KW-1185">Reference proteome</keyword>
<feature type="transmembrane region" description="Helical" evidence="6">
    <location>
        <begin position="105"/>
        <end position="127"/>
    </location>
</feature>
<dbReference type="AlphaFoldDB" id="A0A9N9GV86"/>
<sequence>MTDTTVKTAAKMTATKTTMSSTTIYRITTTKATVKLSIYGPSTTATITTKTTVVSTGTNTNTEPATTTTTRATNTYLPVMSFGSSPSPSQPPTLSISSLDKRGSASIYVTGSISAFVNVIGCSAILIMTYHKSEGRLLSSTQRYPTYMAVLDALTGLVCLPNLLYPMTNDRLIPSGACVAIGFVTSLLIIINMLLMAVVAVIVFHRVCKGTLITFGAWDWKLFLKLLVPSLLIGFIALGLGGFGPDVFWCFIFRAAPGSRWILISTIIIAYVVTGITTASYLLVIRRIHRLEPMLTTTAFADALRRQRTSSTLNGNQTPSGPFRRTYERVSAVFAPTLSSRASFYFSKSLASQNGLVYPTSPRFENNDSLNEPTFEQKKIAATVSRATRKMSYYLFVQFIQYTPVILFCMVTLIRDPPAWIYVLTITLLNLGGVLKAHAFLCNEKYKIFQKDGVDTEKKGIIPQPDVQPPIAAATATINNDQLLQLPTQESTPSTPTPERLLQRSLSLPSSSGQPDTRSPPQQETIDNPFEPTNSFEPSPFKPVPPNFLTDDVWLFNRLESNMAEPEDGLDSEELDGLIPIVFSPSDESPKDNILQDSSTKSSSSKIKSPPAARTRRPLVDSEMMLPLYIRDGSPSKHMDVNVTVTRPLSSILTNVVWNIKNDDENNRDTGAGTGMGMESVIREEKNYSSGDEEAIDPFLYAVEIND</sequence>
<dbReference type="OrthoDB" id="5591953at2759"/>
<dbReference type="SUPFAM" id="SSF81321">
    <property type="entry name" value="Family A G protein-coupled receptor-like"/>
    <property type="match status" value="1"/>
</dbReference>
<dbReference type="EMBL" id="CAJVPJ010003217">
    <property type="protein sequence ID" value="CAG8636888.1"/>
    <property type="molecule type" value="Genomic_DNA"/>
</dbReference>
<dbReference type="Proteomes" id="UP000789572">
    <property type="component" value="Unassembled WGS sequence"/>
</dbReference>
<name>A0A9N9GV86_9GLOM</name>
<dbReference type="CDD" id="cd00637">
    <property type="entry name" value="7tm_classA_rhodopsin-like"/>
    <property type="match status" value="1"/>
</dbReference>
<dbReference type="PANTHER" id="PTHR23112">
    <property type="entry name" value="G PROTEIN-COUPLED RECEPTOR 157-RELATED"/>
    <property type="match status" value="1"/>
</dbReference>
<proteinExistence type="predicted"/>
<evidence type="ECO:0000313" key="8">
    <source>
        <dbReference type="Proteomes" id="UP000789572"/>
    </source>
</evidence>
<dbReference type="Gene3D" id="1.20.1070.10">
    <property type="entry name" value="Rhodopsin 7-helix transmembrane proteins"/>
    <property type="match status" value="1"/>
</dbReference>
<evidence type="ECO:0000256" key="1">
    <source>
        <dbReference type="ARBA" id="ARBA00004141"/>
    </source>
</evidence>
<comment type="subcellular location">
    <subcellularLocation>
        <location evidence="1">Membrane</location>
        <topology evidence="1">Multi-pass membrane protein</topology>
    </subcellularLocation>
</comment>
<organism evidence="7 8">
    <name type="scientific">Paraglomus occultum</name>
    <dbReference type="NCBI Taxonomy" id="144539"/>
    <lineage>
        <taxon>Eukaryota</taxon>
        <taxon>Fungi</taxon>
        <taxon>Fungi incertae sedis</taxon>
        <taxon>Mucoromycota</taxon>
        <taxon>Glomeromycotina</taxon>
        <taxon>Glomeromycetes</taxon>
        <taxon>Paraglomerales</taxon>
        <taxon>Paraglomeraceae</taxon>
        <taxon>Paraglomus</taxon>
    </lineage>
</organism>
<accession>A0A9N9GV86</accession>
<feature type="compositionally biased region" description="Low complexity" evidence="5">
    <location>
        <begin position="598"/>
        <end position="609"/>
    </location>
</feature>
<protein>
    <submittedName>
        <fullName evidence="7">3924_t:CDS:1</fullName>
    </submittedName>
</protein>
<dbReference type="GO" id="GO:0005886">
    <property type="term" value="C:plasma membrane"/>
    <property type="evidence" value="ECO:0007669"/>
    <property type="project" value="TreeGrafter"/>
</dbReference>
<feature type="transmembrane region" description="Helical" evidence="6">
    <location>
        <begin position="261"/>
        <end position="284"/>
    </location>
</feature>
<dbReference type="GO" id="GO:0004930">
    <property type="term" value="F:G protein-coupled receptor activity"/>
    <property type="evidence" value="ECO:0007669"/>
    <property type="project" value="TreeGrafter"/>
</dbReference>
<evidence type="ECO:0000256" key="5">
    <source>
        <dbReference type="SAM" id="MobiDB-lite"/>
    </source>
</evidence>
<keyword evidence="4 6" id="KW-0472">Membrane</keyword>